<proteinExistence type="predicted"/>
<dbReference type="Pfam" id="PF00076">
    <property type="entry name" value="RRM_1"/>
    <property type="match status" value="1"/>
</dbReference>
<organism evidence="2 3">
    <name type="scientific">Cafeteria roenbergensis virus (strain BV-PW1)</name>
    <name type="common">CroV</name>
    <dbReference type="NCBI Taxonomy" id="693272"/>
    <lineage>
        <taxon>Viruses</taxon>
        <taxon>Varidnaviria</taxon>
        <taxon>Bamfordvirae</taxon>
        <taxon>Nucleocytoviricota</taxon>
        <taxon>Megaviricetes</taxon>
        <taxon>Imitervirales</taxon>
        <taxon>Mimiviridae</taxon>
        <taxon>Aliimimivirinae</taxon>
        <taxon>Rheavirus</taxon>
        <taxon>Rheavirus sinusmexicani</taxon>
    </lineage>
</organism>
<gene>
    <name evidence="2" type="ORF">crov301</name>
</gene>
<dbReference type="InterPro" id="IPR012677">
    <property type="entry name" value="Nucleotide-bd_a/b_plait_sf"/>
</dbReference>
<dbReference type="Gene3D" id="3.30.70.330">
    <property type="match status" value="1"/>
</dbReference>
<dbReference type="GO" id="GO:0003723">
    <property type="term" value="F:RNA binding"/>
    <property type="evidence" value="ECO:0007669"/>
    <property type="project" value="InterPro"/>
</dbReference>
<keyword evidence="3" id="KW-1185">Reference proteome</keyword>
<evidence type="ECO:0000313" key="3">
    <source>
        <dbReference type="Proteomes" id="UP000029781"/>
    </source>
</evidence>
<protein>
    <recommendedName>
        <fullName evidence="1">RRM domain-containing protein</fullName>
    </recommendedName>
</protein>
<dbReference type="SUPFAM" id="SSF54928">
    <property type="entry name" value="RNA-binding domain, RBD"/>
    <property type="match status" value="1"/>
</dbReference>
<reference evidence="2 3" key="1">
    <citation type="journal article" date="2010" name="Proc. Natl. Acad. Sci. U.S.A.">
        <title>Giant virus with a remarkable complement of genes infects marine zooplankton.</title>
        <authorList>
            <person name="Fischer M.G."/>
            <person name="Allen M.J."/>
            <person name="Wilson W.H."/>
            <person name="Suttle C.A."/>
        </authorList>
    </citation>
    <scope>NUCLEOTIDE SEQUENCE [LARGE SCALE GENOMIC DNA]</scope>
    <source>
        <strain evidence="2 3">BV-PW1</strain>
    </source>
</reference>
<dbReference type="InterPro" id="IPR000504">
    <property type="entry name" value="RRM_dom"/>
</dbReference>
<sequence length="131" mass="14860">MASRKLICRHCKGDHLTIQCPTKKINKNPVILNNSIKTLNKPNTSNNYEPKLLAQISPLPKDISKKELAELLNEWGPIGNIYIQNDRSSGMVSATIEFKKKSQGLKALYQLDNTKFDYLIINIKEITSNTF</sequence>
<dbReference type="PROSITE" id="PS50102">
    <property type="entry name" value="RRM"/>
    <property type="match status" value="1"/>
</dbReference>
<dbReference type="InterPro" id="IPR035979">
    <property type="entry name" value="RBD_domain_sf"/>
</dbReference>
<dbReference type="KEGG" id="vg:9887704"/>
<accession>E3T572</accession>
<evidence type="ECO:0000313" key="2">
    <source>
        <dbReference type="EMBL" id="ADO67335.1"/>
    </source>
</evidence>
<dbReference type="RefSeq" id="YP_003969934.1">
    <property type="nucleotide sequence ID" value="NC_014637.1"/>
</dbReference>
<dbReference type="Proteomes" id="UP000029781">
    <property type="component" value="Segment"/>
</dbReference>
<name>E3T572_CROVB</name>
<organismHost>
    <name type="scientific">Cafeteria roenbergensis</name>
    <name type="common">Marine flagellate</name>
    <dbReference type="NCBI Taxonomy" id="33653"/>
</organismHost>
<dbReference type="EMBL" id="GU244497">
    <property type="protein sequence ID" value="ADO67335.1"/>
    <property type="molecule type" value="Genomic_DNA"/>
</dbReference>
<dbReference type="GeneID" id="9887704"/>
<feature type="domain" description="RRM" evidence="1">
    <location>
        <begin position="56"/>
        <end position="128"/>
    </location>
</feature>
<evidence type="ECO:0000259" key="1">
    <source>
        <dbReference type="PROSITE" id="PS50102"/>
    </source>
</evidence>